<dbReference type="GO" id="GO:0005783">
    <property type="term" value="C:endoplasmic reticulum"/>
    <property type="evidence" value="ECO:0007669"/>
    <property type="project" value="TreeGrafter"/>
</dbReference>
<keyword evidence="7" id="KW-0927">Auxin signaling pathway</keyword>
<evidence type="ECO:0000313" key="10">
    <source>
        <dbReference type="EMBL" id="AIF28327.1"/>
    </source>
</evidence>
<feature type="transmembrane region" description="Helical" evidence="9">
    <location>
        <begin position="128"/>
        <end position="147"/>
    </location>
</feature>
<evidence type="ECO:0000256" key="3">
    <source>
        <dbReference type="ARBA" id="ARBA00022448"/>
    </source>
</evidence>
<feature type="compositionally biased region" description="Polar residues" evidence="8">
    <location>
        <begin position="156"/>
        <end position="166"/>
    </location>
</feature>
<feature type="region of interest" description="Disordered" evidence="8">
    <location>
        <begin position="231"/>
        <end position="293"/>
    </location>
</feature>
<dbReference type="GO" id="GO:0009734">
    <property type="term" value="P:auxin-activated signaling pathway"/>
    <property type="evidence" value="ECO:0007669"/>
    <property type="project" value="UniProtKB-KW"/>
</dbReference>
<dbReference type="EMBL" id="KJ664314">
    <property type="protein sequence ID" value="AIF28327.1"/>
    <property type="molecule type" value="mRNA"/>
</dbReference>
<keyword evidence="3" id="KW-0813">Transport</keyword>
<dbReference type="InterPro" id="IPR004776">
    <property type="entry name" value="Mem_transp_PIN-like"/>
</dbReference>
<evidence type="ECO:0000256" key="9">
    <source>
        <dbReference type="SAM" id="Phobius"/>
    </source>
</evidence>
<evidence type="ECO:0000256" key="1">
    <source>
        <dbReference type="ARBA" id="ARBA00004141"/>
    </source>
</evidence>
<organism evidence="10">
    <name type="scientific">Nuphar advena</name>
    <name type="common">Common spatterdock</name>
    <name type="synonym">Nuphar lutea subsp. advena</name>
    <dbReference type="NCBI Taxonomy" id="77108"/>
    <lineage>
        <taxon>Eukaryota</taxon>
        <taxon>Viridiplantae</taxon>
        <taxon>Streptophyta</taxon>
        <taxon>Embryophyta</taxon>
        <taxon>Tracheophyta</taxon>
        <taxon>Spermatophyta</taxon>
        <taxon>Magnoliopsida</taxon>
        <taxon>Nymphaeales</taxon>
        <taxon>Nymphaeaceae</taxon>
        <taxon>Nuphar</taxon>
    </lineage>
</organism>
<accession>A0A075IGP3</accession>
<dbReference type="PANTHER" id="PTHR31752:SF4">
    <property type="entry name" value="AUXIN EFFLUX CARRIER COMPONENT 2"/>
    <property type="match status" value="1"/>
</dbReference>
<keyword evidence="4 9" id="KW-0812">Transmembrane</keyword>
<comment type="similarity">
    <text evidence="2">Belongs to the auxin efflux carrier (TC 2.A.69.1) family.</text>
</comment>
<dbReference type="GO" id="GO:0009926">
    <property type="term" value="P:auxin polar transport"/>
    <property type="evidence" value="ECO:0007669"/>
    <property type="project" value="TreeGrafter"/>
</dbReference>
<proteinExistence type="evidence at transcript level"/>
<feature type="region of interest" description="Disordered" evidence="8">
    <location>
        <begin position="153"/>
        <end position="191"/>
    </location>
</feature>
<sequence length="293" mass="32430">MITGGDIYNVFAAVVPLYVAMFLAYGSVKWWKIFTPDQCSGINRFVAVFAVPLLSFHFISSNNPYAMDFKFIAADSLQKVIILVALSLWVWFGKNGSLEWMITIFSLSTLPNTLVMGIPLMRGMYGDFSASLMVQVVVMQSIIWYNMRFGKHRSQESGGRSKSNEFVSGGRKKMSGDFQVRSPNRKSSESAPKELHMFVWSSSASPVSEANLHHAVNRDVSTDFGALDSKSKVVEDSGENYGTGGKMGAERENGLQRDLEIEGCSPHAKMADGDDLQKNPEIGLEKVKNTQLP</sequence>
<feature type="transmembrane region" description="Helical" evidence="9">
    <location>
        <begin position="7"/>
        <end position="28"/>
    </location>
</feature>
<dbReference type="PANTHER" id="PTHR31752">
    <property type="entry name" value="AUXIN EFFLUX CARRIER COMPONENT 1B-RELATED"/>
    <property type="match status" value="1"/>
</dbReference>
<feature type="transmembrane region" description="Helical" evidence="9">
    <location>
        <begin position="71"/>
        <end position="92"/>
    </location>
</feature>
<evidence type="ECO:0000256" key="5">
    <source>
        <dbReference type="ARBA" id="ARBA00022989"/>
    </source>
</evidence>
<feature type="compositionally biased region" description="Basic and acidic residues" evidence="8">
    <location>
        <begin position="269"/>
        <end position="293"/>
    </location>
</feature>
<protein>
    <submittedName>
        <fullName evidence="10">PIN-like protein</fullName>
    </submittedName>
</protein>
<dbReference type="AlphaFoldDB" id="A0A075IGP3"/>
<evidence type="ECO:0000256" key="8">
    <source>
        <dbReference type="SAM" id="MobiDB-lite"/>
    </source>
</evidence>
<evidence type="ECO:0000256" key="4">
    <source>
        <dbReference type="ARBA" id="ARBA00022692"/>
    </source>
</evidence>
<dbReference type="InterPro" id="IPR051107">
    <property type="entry name" value="Auxin_Efflux_Carrier"/>
</dbReference>
<evidence type="ECO:0000256" key="7">
    <source>
        <dbReference type="ARBA" id="ARBA00023294"/>
    </source>
</evidence>
<keyword evidence="5 9" id="KW-1133">Transmembrane helix</keyword>
<feature type="compositionally biased region" description="Basic and acidic residues" evidence="8">
    <location>
        <begin position="248"/>
        <end position="260"/>
    </location>
</feature>
<dbReference type="Pfam" id="PF03547">
    <property type="entry name" value="Mem_trans"/>
    <property type="match status" value="1"/>
</dbReference>
<dbReference type="GO" id="GO:0005886">
    <property type="term" value="C:plasma membrane"/>
    <property type="evidence" value="ECO:0007669"/>
    <property type="project" value="TreeGrafter"/>
</dbReference>
<feature type="transmembrane region" description="Helical" evidence="9">
    <location>
        <begin position="40"/>
        <end position="59"/>
    </location>
</feature>
<keyword evidence="6 9" id="KW-0472">Membrane</keyword>
<name>A0A075IGP3_NUPAD</name>
<feature type="non-terminal residue" evidence="10">
    <location>
        <position position="293"/>
    </location>
</feature>
<evidence type="ECO:0000256" key="6">
    <source>
        <dbReference type="ARBA" id="ARBA00023136"/>
    </source>
</evidence>
<evidence type="ECO:0000256" key="2">
    <source>
        <dbReference type="ARBA" id="ARBA00009177"/>
    </source>
</evidence>
<comment type="subcellular location">
    <subcellularLocation>
        <location evidence="1">Membrane</location>
        <topology evidence="1">Multi-pass membrane protein</topology>
    </subcellularLocation>
</comment>
<dbReference type="GO" id="GO:0010329">
    <property type="term" value="F:auxin efflux transmembrane transporter activity"/>
    <property type="evidence" value="ECO:0007669"/>
    <property type="project" value="TreeGrafter"/>
</dbReference>
<reference evidence="10" key="1">
    <citation type="journal article" date="2014" name="Mol. Biol. Evol.">
        <title>Paralogous Radiations of PIN Proteins with Multiple Origins of Noncanonical PIN Structure.</title>
        <authorList>
            <person name="Bennett T."/>
            <person name="Brockington S.F."/>
            <person name="Rothfels C."/>
            <person name="Graham S.W."/>
            <person name="Stevenson D."/>
            <person name="Kutchan T."/>
            <person name="Rolf M."/>
            <person name="Thomas P."/>
            <person name="Wong G.K."/>
            <person name="Leyser O."/>
            <person name="Glover B.J."/>
            <person name="Harrison C.J."/>
        </authorList>
    </citation>
    <scope>NUCLEOTIDE SEQUENCE</scope>
    <source>
        <strain evidence="10">NaPIN2-bet</strain>
    </source>
</reference>